<feature type="region of interest" description="Disordered" evidence="5">
    <location>
        <begin position="212"/>
        <end position="242"/>
    </location>
</feature>
<dbReference type="GO" id="GO:0005884">
    <property type="term" value="C:actin filament"/>
    <property type="evidence" value="ECO:0007669"/>
    <property type="project" value="TreeGrafter"/>
</dbReference>
<dbReference type="Gene3D" id="2.30.30.40">
    <property type="entry name" value="SH3 Domains"/>
    <property type="match status" value="1"/>
</dbReference>
<dbReference type="GO" id="GO:0030427">
    <property type="term" value="C:site of polarized growth"/>
    <property type="evidence" value="ECO:0007669"/>
    <property type="project" value="TreeGrafter"/>
</dbReference>
<sequence>MHKALVKKDILMPKTPIAGQQNDDEDSWETEADFVNDMDEKSSRWGAKTVEKSGHQSSVSLDALRKEVVESDSHLKEKLLETMPKPSLGYGGKFGVQTDRVDKAAENWDYKGQTDKHASQKDYSKGFGGKFGVQEDRKDKSAVGWEYKENLAKHESQKDYVVGFGGKFGVQSDRQDKSAVGWDHKEKTAVHESQKDYVVGFGGKFGVQTDRQDKSAVGWDHKEKTAVHESQKDYSKGFGGKYGVETEKQDKSALGWDYKGDVPLHQSQKDHVVGFGGKFGVQTDRKDACAVGFDYQEKLAKHESQQHQKDSEIINARAKKLPEEDVDNENRNAKQSSPAQEIEKGRATGLRQKFEQLAMKNPDTEKIRAEEVRATKRAQMIKEIESNEITPVDYAKKENLESSICEESTVVPAAPPTLKSPVSPGAVSSSKIAHELMGRFVTHPEMKRHSKSSAHDDGNEDEWTDEPVEHQIPSKIEPTPLIPEEKEQQQNDSKIFEYEHKNEEEQQKNDEDHQPDIVKSSSSTLNNHNQSLTNETAHYVEDHPLAPPAHPMADTKIKATALYDYQAAAADEISFEPDDVITNIDM</sequence>
<feature type="compositionally biased region" description="Basic and acidic residues" evidence="5">
    <location>
        <begin position="483"/>
        <end position="516"/>
    </location>
</feature>
<name>A0A915K8X9_ROMCU</name>
<dbReference type="GO" id="GO:0005886">
    <property type="term" value="C:plasma membrane"/>
    <property type="evidence" value="ECO:0007669"/>
    <property type="project" value="TreeGrafter"/>
</dbReference>
<keyword evidence="2" id="KW-0597">Phosphoprotein</keyword>
<feature type="compositionally biased region" description="Polar residues" evidence="5">
    <location>
        <begin position="519"/>
        <end position="536"/>
    </location>
</feature>
<dbReference type="InterPro" id="IPR003134">
    <property type="entry name" value="Hs1_Cortactin"/>
</dbReference>
<dbReference type="SUPFAM" id="SSF50044">
    <property type="entry name" value="SH3-domain"/>
    <property type="match status" value="1"/>
</dbReference>
<feature type="compositionally biased region" description="Basic and acidic residues" evidence="5">
    <location>
        <begin position="438"/>
        <end position="457"/>
    </location>
</feature>
<evidence type="ECO:0000256" key="4">
    <source>
        <dbReference type="PROSITE-ProRule" id="PRU00192"/>
    </source>
</evidence>
<feature type="domain" description="SH3" evidence="6">
    <location>
        <begin position="554"/>
        <end position="586"/>
    </location>
</feature>
<evidence type="ECO:0000256" key="5">
    <source>
        <dbReference type="SAM" id="MobiDB-lite"/>
    </source>
</evidence>
<feature type="compositionally biased region" description="Basic and acidic residues" evidence="5">
    <location>
        <begin position="299"/>
        <end position="312"/>
    </location>
</feature>
<dbReference type="InterPro" id="IPR001452">
    <property type="entry name" value="SH3_domain"/>
</dbReference>
<reference evidence="8" key="1">
    <citation type="submission" date="2022-11" db="UniProtKB">
        <authorList>
            <consortium name="WormBaseParasite"/>
        </authorList>
    </citation>
    <scope>IDENTIFICATION</scope>
</reference>
<evidence type="ECO:0000256" key="2">
    <source>
        <dbReference type="ARBA" id="ARBA00022553"/>
    </source>
</evidence>
<feature type="compositionally biased region" description="Basic and acidic residues" evidence="5">
    <location>
        <begin position="212"/>
        <end position="235"/>
    </location>
</feature>
<dbReference type="Pfam" id="PF02218">
    <property type="entry name" value="HS1_rep"/>
    <property type="match status" value="6"/>
</dbReference>
<keyword evidence="3" id="KW-0677">Repeat</keyword>
<feature type="compositionally biased region" description="Basic and acidic residues" evidence="5">
    <location>
        <begin position="1"/>
        <end position="11"/>
    </location>
</feature>
<feature type="region of interest" description="Disordered" evidence="5">
    <location>
        <begin position="39"/>
        <end position="58"/>
    </location>
</feature>
<keyword evidence="7" id="KW-1185">Reference proteome</keyword>
<dbReference type="InterPro" id="IPR036028">
    <property type="entry name" value="SH3-like_dom_sf"/>
</dbReference>
<dbReference type="Proteomes" id="UP000887565">
    <property type="component" value="Unplaced"/>
</dbReference>
<proteinExistence type="predicted"/>
<evidence type="ECO:0000256" key="1">
    <source>
        <dbReference type="ARBA" id="ARBA00022443"/>
    </source>
</evidence>
<dbReference type="GO" id="GO:0030833">
    <property type="term" value="P:regulation of actin filament polymerization"/>
    <property type="evidence" value="ECO:0007669"/>
    <property type="project" value="TreeGrafter"/>
</dbReference>
<feature type="compositionally biased region" description="Basic and acidic residues" evidence="5">
    <location>
        <begin position="320"/>
        <end position="332"/>
    </location>
</feature>
<accession>A0A915K8X9</accession>
<dbReference type="GO" id="GO:0051015">
    <property type="term" value="F:actin filament binding"/>
    <property type="evidence" value="ECO:0007669"/>
    <property type="project" value="TreeGrafter"/>
</dbReference>
<feature type="region of interest" description="Disordered" evidence="5">
    <location>
        <begin position="438"/>
        <end position="552"/>
    </location>
</feature>
<dbReference type="PROSITE" id="PS51090">
    <property type="entry name" value="CORTACTIN"/>
    <property type="match status" value="6"/>
</dbReference>
<evidence type="ECO:0000313" key="7">
    <source>
        <dbReference type="Proteomes" id="UP000887565"/>
    </source>
</evidence>
<dbReference type="AlphaFoldDB" id="A0A915K8X9"/>
<dbReference type="Pfam" id="PF00018">
    <property type="entry name" value="SH3_1"/>
    <property type="match status" value="1"/>
</dbReference>
<dbReference type="OMA" id="CAKTWEY"/>
<evidence type="ECO:0000313" key="8">
    <source>
        <dbReference type="WBParaSite" id="nRc.2.0.1.t34342-RA"/>
    </source>
</evidence>
<dbReference type="GO" id="GO:0016477">
    <property type="term" value="P:cell migration"/>
    <property type="evidence" value="ECO:0007669"/>
    <property type="project" value="TreeGrafter"/>
</dbReference>
<evidence type="ECO:0000259" key="6">
    <source>
        <dbReference type="PROSITE" id="PS50002"/>
    </source>
</evidence>
<dbReference type="WBParaSite" id="nRc.2.0.1.t34342-RA">
    <property type="protein sequence ID" value="nRc.2.0.1.t34342-RA"/>
    <property type="gene ID" value="nRc.2.0.1.g34342"/>
</dbReference>
<dbReference type="PANTHER" id="PTHR10829:SF23">
    <property type="entry name" value="CORTACTIN, ISOFORM A"/>
    <property type="match status" value="1"/>
</dbReference>
<protein>
    <submittedName>
        <fullName evidence="8">SH3 domain-containing protein</fullName>
    </submittedName>
</protein>
<dbReference type="GO" id="GO:0030864">
    <property type="term" value="C:cortical actin cytoskeleton"/>
    <property type="evidence" value="ECO:0007669"/>
    <property type="project" value="TreeGrafter"/>
</dbReference>
<feature type="compositionally biased region" description="Basic and acidic residues" evidence="5">
    <location>
        <begin position="39"/>
        <end position="54"/>
    </location>
</feature>
<dbReference type="PANTHER" id="PTHR10829">
    <property type="entry name" value="CORTACTIN AND DREBRIN"/>
    <property type="match status" value="1"/>
</dbReference>
<evidence type="ECO:0000256" key="3">
    <source>
        <dbReference type="ARBA" id="ARBA00022737"/>
    </source>
</evidence>
<keyword evidence="1 4" id="KW-0728">SH3 domain</keyword>
<organism evidence="7 8">
    <name type="scientific">Romanomermis culicivorax</name>
    <name type="common">Nematode worm</name>
    <dbReference type="NCBI Taxonomy" id="13658"/>
    <lineage>
        <taxon>Eukaryota</taxon>
        <taxon>Metazoa</taxon>
        <taxon>Ecdysozoa</taxon>
        <taxon>Nematoda</taxon>
        <taxon>Enoplea</taxon>
        <taxon>Dorylaimia</taxon>
        <taxon>Mermithida</taxon>
        <taxon>Mermithoidea</taxon>
        <taxon>Mermithidae</taxon>
        <taxon>Romanomermis</taxon>
    </lineage>
</organism>
<dbReference type="PROSITE" id="PS50002">
    <property type="entry name" value="SH3"/>
    <property type="match status" value="1"/>
</dbReference>
<feature type="region of interest" description="Disordered" evidence="5">
    <location>
        <begin position="299"/>
        <end position="351"/>
    </location>
</feature>
<feature type="region of interest" description="Disordered" evidence="5">
    <location>
        <begin position="1"/>
        <end position="30"/>
    </location>
</feature>